<dbReference type="SUPFAM" id="SSF101148">
    <property type="entry name" value="Plant invertase/pectin methylesterase inhibitor"/>
    <property type="match status" value="1"/>
</dbReference>
<comment type="similarity">
    <text evidence="3">Belongs to the PMEI family.</text>
</comment>
<reference evidence="6 7" key="1">
    <citation type="journal article" date="2016" name="G3 (Bethesda)">
        <title>First Draft Assembly and Annotation of the Genome of a California Endemic Oak Quercus lobata Nee (Fagaceae).</title>
        <authorList>
            <person name="Sork V.L."/>
            <person name="Fitz-Gibbon S.T."/>
            <person name="Puiu D."/>
            <person name="Crepeau M."/>
            <person name="Gugger P.F."/>
            <person name="Sherman R."/>
            <person name="Stevens K."/>
            <person name="Langley C.H."/>
            <person name="Pellegrini M."/>
            <person name="Salzberg S.L."/>
        </authorList>
    </citation>
    <scope>NUCLEOTIDE SEQUENCE [LARGE SCALE GENOMIC DNA]</scope>
    <source>
        <strain evidence="6 7">cv. SW786</strain>
    </source>
</reference>
<dbReference type="EMBL" id="LRBV02000004">
    <property type="status" value="NOT_ANNOTATED_CDS"/>
    <property type="molecule type" value="Genomic_DNA"/>
</dbReference>
<dbReference type="AlphaFoldDB" id="A0A7N2LIE6"/>
<evidence type="ECO:0000313" key="7">
    <source>
        <dbReference type="Proteomes" id="UP000594261"/>
    </source>
</evidence>
<reference evidence="6" key="2">
    <citation type="submission" date="2021-01" db="UniProtKB">
        <authorList>
            <consortium name="EnsemblPlants"/>
        </authorList>
    </citation>
    <scope>IDENTIFICATION</scope>
</reference>
<dbReference type="FunCoup" id="A0A7N2LIE6">
    <property type="interactions" value="9"/>
</dbReference>
<dbReference type="Gramene" id="QL04p083524:mrna">
    <property type="protein sequence ID" value="QL04p083524:mrna:CDS:1"/>
    <property type="gene ID" value="QL04p083524"/>
</dbReference>
<keyword evidence="2" id="KW-1015">Disulfide bond</keyword>
<dbReference type="PANTHER" id="PTHR36710">
    <property type="entry name" value="PECTINESTERASE INHIBITOR-LIKE"/>
    <property type="match status" value="1"/>
</dbReference>
<evidence type="ECO:0000256" key="3">
    <source>
        <dbReference type="ARBA" id="ARBA00038471"/>
    </source>
</evidence>
<evidence type="ECO:0000259" key="5">
    <source>
        <dbReference type="SMART" id="SM00856"/>
    </source>
</evidence>
<dbReference type="EnsemblPlants" id="QL04p083524:mrna">
    <property type="protein sequence ID" value="QL04p083524:mrna:CDS:1"/>
    <property type="gene ID" value="QL04p083524"/>
</dbReference>
<feature type="chain" id="PRO_5029664263" description="Pectinesterase inhibitor domain-containing protein" evidence="4">
    <location>
        <begin position="28"/>
        <end position="159"/>
    </location>
</feature>
<dbReference type="Gene3D" id="1.20.140.40">
    <property type="entry name" value="Invertase/pectin methylesterase inhibitor family protein"/>
    <property type="match status" value="1"/>
</dbReference>
<evidence type="ECO:0000256" key="1">
    <source>
        <dbReference type="ARBA" id="ARBA00022729"/>
    </source>
</evidence>
<dbReference type="Pfam" id="PF04043">
    <property type="entry name" value="PMEI"/>
    <property type="match status" value="1"/>
</dbReference>
<dbReference type="SMART" id="SM00856">
    <property type="entry name" value="PMEI"/>
    <property type="match status" value="1"/>
</dbReference>
<sequence>MVFKDYTFFSYVFLAIAVILLTGHAHGAGLCDNSPNKQVCDSIVYTRTNPRDAVVAACNKLISETKVAKTVAQRQPKSTEIDNCITYFDGAIKISKRALESLTNKDYAGMRNYVSAIQTNYQACDGRFQSSNKTNPIAKSTKHLEDMASVGAYLANLVK</sequence>
<evidence type="ECO:0000256" key="2">
    <source>
        <dbReference type="ARBA" id="ARBA00023157"/>
    </source>
</evidence>
<feature type="domain" description="Pectinesterase inhibitor" evidence="5">
    <location>
        <begin position="22"/>
        <end position="154"/>
    </location>
</feature>
<dbReference type="InParanoid" id="A0A7N2LIE6"/>
<keyword evidence="1 4" id="KW-0732">Signal</keyword>
<name>A0A7N2LIE6_QUELO</name>
<proteinExistence type="inferred from homology"/>
<protein>
    <recommendedName>
        <fullName evidence="5">Pectinesterase inhibitor domain-containing protein</fullName>
    </recommendedName>
</protein>
<accession>A0A7N2LIE6</accession>
<evidence type="ECO:0000313" key="6">
    <source>
        <dbReference type="EnsemblPlants" id="QL04p083524:mrna:CDS:1"/>
    </source>
</evidence>
<dbReference type="InterPro" id="IPR006501">
    <property type="entry name" value="Pectinesterase_inhib_dom"/>
</dbReference>
<organism evidence="6 7">
    <name type="scientific">Quercus lobata</name>
    <name type="common">Valley oak</name>
    <dbReference type="NCBI Taxonomy" id="97700"/>
    <lineage>
        <taxon>Eukaryota</taxon>
        <taxon>Viridiplantae</taxon>
        <taxon>Streptophyta</taxon>
        <taxon>Embryophyta</taxon>
        <taxon>Tracheophyta</taxon>
        <taxon>Spermatophyta</taxon>
        <taxon>Magnoliopsida</taxon>
        <taxon>eudicotyledons</taxon>
        <taxon>Gunneridae</taxon>
        <taxon>Pentapetalae</taxon>
        <taxon>rosids</taxon>
        <taxon>fabids</taxon>
        <taxon>Fagales</taxon>
        <taxon>Fagaceae</taxon>
        <taxon>Quercus</taxon>
    </lineage>
</organism>
<keyword evidence="7" id="KW-1185">Reference proteome</keyword>
<feature type="signal peptide" evidence="4">
    <location>
        <begin position="1"/>
        <end position="27"/>
    </location>
</feature>
<dbReference type="Proteomes" id="UP000594261">
    <property type="component" value="Chromosome 4"/>
</dbReference>
<dbReference type="InterPro" id="IPR052421">
    <property type="entry name" value="PCW_Enzyme_Inhibitor"/>
</dbReference>
<dbReference type="InterPro" id="IPR035513">
    <property type="entry name" value="Invertase/methylesterase_inhib"/>
</dbReference>
<dbReference type="PANTHER" id="PTHR36710:SF18">
    <property type="entry name" value="PECTINESTERASE INHIBITOR 5-RELATED"/>
    <property type="match status" value="1"/>
</dbReference>
<dbReference type="GO" id="GO:0004857">
    <property type="term" value="F:enzyme inhibitor activity"/>
    <property type="evidence" value="ECO:0007669"/>
    <property type="project" value="InterPro"/>
</dbReference>
<evidence type="ECO:0000256" key="4">
    <source>
        <dbReference type="SAM" id="SignalP"/>
    </source>
</evidence>